<dbReference type="Proteomes" id="UP000198221">
    <property type="component" value="Chromosome I"/>
</dbReference>
<feature type="transmembrane region" description="Helical" evidence="1">
    <location>
        <begin position="317"/>
        <end position="335"/>
    </location>
</feature>
<dbReference type="Pfam" id="PF06772">
    <property type="entry name" value="LtrA"/>
    <property type="match status" value="1"/>
</dbReference>
<feature type="transmembrane region" description="Helical" evidence="1">
    <location>
        <begin position="78"/>
        <end position="98"/>
    </location>
</feature>
<dbReference type="AlphaFoldDB" id="A0A1C5IN47"/>
<dbReference type="InterPro" id="IPR010640">
    <property type="entry name" value="Low_temperature_requirement_A"/>
</dbReference>
<evidence type="ECO:0000313" key="2">
    <source>
        <dbReference type="EMBL" id="SCG59750.1"/>
    </source>
</evidence>
<feature type="transmembrane region" description="Helical" evidence="1">
    <location>
        <begin position="368"/>
        <end position="387"/>
    </location>
</feature>
<proteinExistence type="predicted"/>
<feature type="transmembrane region" description="Helical" evidence="1">
    <location>
        <begin position="278"/>
        <end position="297"/>
    </location>
</feature>
<keyword evidence="1" id="KW-0472">Membrane</keyword>
<organism evidence="2 3">
    <name type="scientific">Micromonospora inositola</name>
    <dbReference type="NCBI Taxonomy" id="47865"/>
    <lineage>
        <taxon>Bacteria</taxon>
        <taxon>Bacillati</taxon>
        <taxon>Actinomycetota</taxon>
        <taxon>Actinomycetes</taxon>
        <taxon>Micromonosporales</taxon>
        <taxon>Micromonosporaceae</taxon>
        <taxon>Micromonospora</taxon>
    </lineage>
</organism>
<feature type="transmembrane region" description="Helical" evidence="1">
    <location>
        <begin position="207"/>
        <end position="228"/>
    </location>
</feature>
<sequence length="401" mass="42740">MRHIFRSRPVLTEETHRATTFEIFFDIVFVFALTRLIAFMGEPPTLLSMAQGMLLLLLLMISWGAYTWLGNQARADTGLVPAGTVIAMAAIFVAALVIPDAWRHGRDVNAPLTLAVAYIVIRAVQLALYFYAAAEDRQLRGKLLIFAIPTALGWIALILGAVLGGTAQTLLWAAAFVIDIGGGRVAYVFRGGWPLRSPRHFAERHGLVLIIALGESLISVGTGAGTAVARWPVLVAALLGLSMTVCLWWLYFANAAAAAARALAQAPGIRRDKIASDGYSLGLLPLIAGVIYLALGTEQVLADLARNRPQHPFGEPLDWTSTTALYGGVVLYLTGRLLFLRLAVRSAPPAQLVAAGVALLLLPAARGMPSLAALGLLTAFLIALVCYERLAQGSKAVTPSG</sequence>
<feature type="transmembrane region" description="Helical" evidence="1">
    <location>
        <begin position="21"/>
        <end position="40"/>
    </location>
</feature>
<reference evidence="3" key="1">
    <citation type="submission" date="2016-06" db="EMBL/GenBank/DDBJ databases">
        <authorList>
            <person name="Varghese N."/>
            <person name="Submissions Spin"/>
        </authorList>
    </citation>
    <scope>NUCLEOTIDE SEQUENCE [LARGE SCALE GENOMIC DNA]</scope>
    <source>
        <strain evidence="3">DSM 43819</strain>
    </source>
</reference>
<keyword evidence="1" id="KW-0812">Transmembrane</keyword>
<feature type="transmembrane region" description="Helical" evidence="1">
    <location>
        <begin position="46"/>
        <end position="66"/>
    </location>
</feature>
<keyword evidence="3" id="KW-1185">Reference proteome</keyword>
<feature type="transmembrane region" description="Helical" evidence="1">
    <location>
        <begin position="110"/>
        <end position="131"/>
    </location>
</feature>
<dbReference type="OrthoDB" id="7698234at2"/>
<gene>
    <name evidence="2" type="ORF">GA0070613_3144</name>
</gene>
<feature type="transmembrane region" description="Helical" evidence="1">
    <location>
        <begin position="234"/>
        <end position="257"/>
    </location>
</feature>
<feature type="transmembrane region" description="Helical" evidence="1">
    <location>
        <begin position="342"/>
        <end position="362"/>
    </location>
</feature>
<dbReference type="PANTHER" id="PTHR36840">
    <property type="entry name" value="BLL5714 PROTEIN"/>
    <property type="match status" value="1"/>
</dbReference>
<evidence type="ECO:0000256" key="1">
    <source>
        <dbReference type="SAM" id="Phobius"/>
    </source>
</evidence>
<dbReference type="PANTHER" id="PTHR36840:SF1">
    <property type="entry name" value="BLL5714 PROTEIN"/>
    <property type="match status" value="1"/>
</dbReference>
<dbReference type="EMBL" id="LT607754">
    <property type="protein sequence ID" value="SCG59750.1"/>
    <property type="molecule type" value="Genomic_DNA"/>
</dbReference>
<dbReference type="RefSeq" id="WP_089012955.1">
    <property type="nucleotide sequence ID" value="NZ_LT607754.1"/>
</dbReference>
<name>A0A1C5IN47_9ACTN</name>
<evidence type="ECO:0000313" key="3">
    <source>
        <dbReference type="Proteomes" id="UP000198221"/>
    </source>
</evidence>
<keyword evidence="1" id="KW-1133">Transmembrane helix</keyword>
<accession>A0A1C5IN47</accession>
<feature type="transmembrane region" description="Helical" evidence="1">
    <location>
        <begin position="169"/>
        <end position="187"/>
    </location>
</feature>
<protein>
    <submittedName>
        <fullName evidence="2">Low temperature requirement protein LtrA</fullName>
    </submittedName>
</protein>
<feature type="transmembrane region" description="Helical" evidence="1">
    <location>
        <begin position="143"/>
        <end position="163"/>
    </location>
</feature>